<feature type="non-terminal residue" evidence="1">
    <location>
        <position position="1"/>
    </location>
</feature>
<gene>
    <name evidence="1" type="ORF">YASMINEVIRUS_1159</name>
</gene>
<protein>
    <submittedName>
        <fullName evidence="1">Uncharacterized protein</fullName>
    </submittedName>
</protein>
<dbReference type="Proteomes" id="UP000594342">
    <property type="component" value="Unassembled WGS sequence"/>
</dbReference>
<evidence type="ECO:0000313" key="1">
    <source>
        <dbReference type="EMBL" id="VBB18653.1"/>
    </source>
</evidence>
<evidence type="ECO:0000313" key="2">
    <source>
        <dbReference type="Proteomes" id="UP000594342"/>
    </source>
</evidence>
<dbReference type="EMBL" id="UPSH01000001">
    <property type="protein sequence ID" value="VBB18653.1"/>
    <property type="molecule type" value="Genomic_DNA"/>
</dbReference>
<keyword evidence="2" id="KW-1185">Reference proteome</keyword>
<sequence>LSRSTTVKKYVSKASIQALVDIVHSERDVGNIVASVIEFFGLSTKKIVRLDKDTFESRTKIYTERMVSYVTNNKSMDNIVGVVEFRKTYVTFVLE</sequence>
<organism evidence="1 2">
    <name type="scientific">Yasminevirus sp. GU-2018</name>
    <dbReference type="NCBI Taxonomy" id="2420051"/>
    <lineage>
        <taxon>Viruses</taxon>
        <taxon>Varidnaviria</taxon>
        <taxon>Bamfordvirae</taxon>
        <taxon>Nucleocytoviricota</taxon>
        <taxon>Megaviricetes</taxon>
        <taxon>Imitervirales</taxon>
        <taxon>Mimiviridae</taxon>
        <taxon>Klosneuvirinae</taxon>
        <taxon>Yasminevirus</taxon>
        <taxon>Yasminevirus saudimassiliense</taxon>
    </lineage>
</organism>
<name>A0A5K0UAY0_9VIRU</name>
<reference evidence="1 2" key="1">
    <citation type="submission" date="2018-10" db="EMBL/GenBank/DDBJ databases">
        <authorList>
            <consortium name="IHU Genomes"/>
        </authorList>
    </citation>
    <scope>NUCLEOTIDE SEQUENCE [LARGE SCALE GENOMIC DNA]</scope>
    <source>
        <strain evidence="1 2">A1</strain>
    </source>
</reference>
<proteinExistence type="predicted"/>
<accession>A0A5K0UAY0</accession>
<comment type="caution">
    <text evidence="1">The sequence shown here is derived from an EMBL/GenBank/DDBJ whole genome shotgun (WGS) entry which is preliminary data.</text>
</comment>